<keyword evidence="2" id="KW-1133">Transmembrane helix</keyword>
<keyword evidence="4" id="KW-1185">Reference proteome</keyword>
<dbReference type="Proteomes" id="UP000767854">
    <property type="component" value="Unassembled WGS sequence"/>
</dbReference>
<gene>
    <name evidence="3" type="ORF">JOC49_002206</name>
</gene>
<keyword evidence="2" id="KW-0472">Membrane</keyword>
<evidence type="ECO:0008006" key="5">
    <source>
        <dbReference type="Google" id="ProtNLM"/>
    </source>
</evidence>
<feature type="region of interest" description="Disordered" evidence="1">
    <location>
        <begin position="248"/>
        <end position="279"/>
    </location>
</feature>
<evidence type="ECO:0000313" key="3">
    <source>
        <dbReference type="EMBL" id="MBM7562645.1"/>
    </source>
</evidence>
<feature type="transmembrane region" description="Helical" evidence="2">
    <location>
        <begin position="305"/>
        <end position="323"/>
    </location>
</feature>
<dbReference type="EMBL" id="JAFBDT010000024">
    <property type="protein sequence ID" value="MBM7562645.1"/>
    <property type="molecule type" value="Genomic_DNA"/>
</dbReference>
<dbReference type="InterPro" id="IPR035986">
    <property type="entry name" value="PKD_dom_sf"/>
</dbReference>
<accession>A0ABS2MTG7</accession>
<sequence>MKINQFTKWKLLYEDESQCFSNAIDSETGNAVVIITYFNKDDLPKSVRALLESALHNVIEIIEDNEGFHIVSKRLKGMSLKRFSDSNTMAYLDRIQMVYDWLKQIQLYEQFPDAVKIQLVDSDQILITDNTMHSRELVDYKSADTVEIQDIFKQVGYTLDMVLYDAENTHQLFIENLCIGKHDIFSFTLLRKQFKDIFIYEKEDALARVLSEYNIILNDLESDAPPVPKITRPVIEATTEPIEVQDELEEELQASSPHQHASETDEADENGDTDGPDALLDQSMEDLFEDSETVPLRERIGKREFIIGFGTLAVIALILWFIFKPEPVAARFEIDHLPNNRVAFINDSTGQNKIETYLWEIYYDDTFIYSFTDFNLHPLFETEGNYTISLKVKDEAGNWSDPFVLEYTYTEK</sequence>
<dbReference type="SUPFAM" id="SSF49299">
    <property type="entry name" value="PKD domain"/>
    <property type="match status" value="1"/>
</dbReference>
<organism evidence="3 4">
    <name type="scientific">Fusibacter tunisiensis</name>
    <dbReference type="NCBI Taxonomy" id="1008308"/>
    <lineage>
        <taxon>Bacteria</taxon>
        <taxon>Bacillati</taxon>
        <taxon>Bacillota</taxon>
        <taxon>Clostridia</taxon>
        <taxon>Eubacteriales</taxon>
        <taxon>Eubacteriales Family XII. Incertae Sedis</taxon>
        <taxon>Fusibacter</taxon>
    </lineage>
</organism>
<protein>
    <recommendedName>
        <fullName evidence="5">PKD domain-containing protein</fullName>
    </recommendedName>
</protein>
<reference evidence="3 4" key="1">
    <citation type="submission" date="2021-01" db="EMBL/GenBank/DDBJ databases">
        <title>Genomic Encyclopedia of Type Strains, Phase IV (KMG-IV): sequencing the most valuable type-strain genomes for metagenomic binning, comparative biology and taxonomic classification.</title>
        <authorList>
            <person name="Goeker M."/>
        </authorList>
    </citation>
    <scope>NUCLEOTIDE SEQUENCE [LARGE SCALE GENOMIC DNA]</scope>
    <source>
        <strain evidence="3 4">DSM 24436</strain>
    </source>
</reference>
<evidence type="ECO:0000256" key="1">
    <source>
        <dbReference type="SAM" id="MobiDB-lite"/>
    </source>
</evidence>
<feature type="compositionally biased region" description="Acidic residues" evidence="1">
    <location>
        <begin position="264"/>
        <end position="275"/>
    </location>
</feature>
<dbReference type="Gene3D" id="2.60.40.10">
    <property type="entry name" value="Immunoglobulins"/>
    <property type="match status" value="1"/>
</dbReference>
<dbReference type="RefSeq" id="WP_204665073.1">
    <property type="nucleotide sequence ID" value="NZ_JAFBDT010000024.1"/>
</dbReference>
<evidence type="ECO:0000256" key="2">
    <source>
        <dbReference type="SAM" id="Phobius"/>
    </source>
</evidence>
<dbReference type="InterPro" id="IPR013783">
    <property type="entry name" value="Ig-like_fold"/>
</dbReference>
<name>A0ABS2MTG7_9FIRM</name>
<proteinExistence type="predicted"/>
<keyword evidence="2" id="KW-0812">Transmembrane</keyword>
<evidence type="ECO:0000313" key="4">
    <source>
        <dbReference type="Proteomes" id="UP000767854"/>
    </source>
</evidence>
<comment type="caution">
    <text evidence="3">The sequence shown here is derived from an EMBL/GenBank/DDBJ whole genome shotgun (WGS) entry which is preliminary data.</text>
</comment>